<dbReference type="AlphaFoldDB" id="B4GU32"/>
<feature type="region of interest" description="Disordered" evidence="1">
    <location>
        <begin position="96"/>
        <end position="166"/>
    </location>
</feature>
<name>B4GU32_DROPE</name>
<dbReference type="OrthoDB" id="5914531at2759"/>
<feature type="compositionally biased region" description="Basic residues" evidence="1">
    <location>
        <begin position="1"/>
        <end position="10"/>
    </location>
</feature>
<feature type="compositionally biased region" description="Basic residues" evidence="1">
    <location>
        <begin position="139"/>
        <end position="151"/>
    </location>
</feature>
<evidence type="ECO:0000313" key="2">
    <source>
        <dbReference type="EMBL" id="EDW26115.1"/>
    </source>
</evidence>
<gene>
    <name evidence="2" type="primary">Dper\GL25357</name>
    <name evidence="2" type="ORF">Dper_GL25357</name>
</gene>
<dbReference type="HOGENOM" id="CLU_869512_0_0_1"/>
<proteinExistence type="predicted"/>
<evidence type="ECO:0000313" key="3">
    <source>
        <dbReference type="Proteomes" id="UP000008744"/>
    </source>
</evidence>
<dbReference type="OMA" id="VARLKMF"/>
<feature type="compositionally biased region" description="Polar residues" evidence="1">
    <location>
        <begin position="110"/>
        <end position="132"/>
    </location>
</feature>
<feature type="compositionally biased region" description="Polar residues" evidence="1">
    <location>
        <begin position="11"/>
        <end position="25"/>
    </location>
</feature>
<keyword evidence="3" id="KW-1185">Reference proteome</keyword>
<feature type="region of interest" description="Disordered" evidence="1">
    <location>
        <begin position="1"/>
        <end position="31"/>
    </location>
</feature>
<evidence type="ECO:0000256" key="1">
    <source>
        <dbReference type="SAM" id="MobiDB-lite"/>
    </source>
</evidence>
<reference evidence="2 3" key="1">
    <citation type="journal article" date="2007" name="Nature">
        <title>Evolution of genes and genomes on the Drosophila phylogeny.</title>
        <authorList>
            <consortium name="Drosophila 12 Genomes Consortium"/>
            <person name="Clark A.G."/>
            <person name="Eisen M.B."/>
            <person name="Smith D.R."/>
            <person name="Bergman C.M."/>
            <person name="Oliver B."/>
            <person name="Markow T.A."/>
            <person name="Kaufman T.C."/>
            <person name="Kellis M."/>
            <person name="Gelbart W."/>
            <person name="Iyer V.N."/>
            <person name="Pollard D.A."/>
            <person name="Sackton T.B."/>
            <person name="Larracuente A.M."/>
            <person name="Singh N.D."/>
            <person name="Abad J.P."/>
            <person name="Abt D.N."/>
            <person name="Adryan B."/>
            <person name="Aguade M."/>
            <person name="Akashi H."/>
            <person name="Anderson W.W."/>
            <person name="Aquadro C.F."/>
            <person name="Ardell D.H."/>
            <person name="Arguello R."/>
            <person name="Artieri C.G."/>
            <person name="Barbash D.A."/>
            <person name="Barker D."/>
            <person name="Barsanti P."/>
            <person name="Batterham P."/>
            <person name="Batzoglou S."/>
            <person name="Begun D."/>
            <person name="Bhutkar A."/>
            <person name="Blanco E."/>
            <person name="Bosak S.A."/>
            <person name="Bradley R.K."/>
            <person name="Brand A.D."/>
            <person name="Brent M.R."/>
            <person name="Brooks A.N."/>
            <person name="Brown R.H."/>
            <person name="Butlin R.K."/>
            <person name="Caggese C."/>
            <person name="Calvi B.R."/>
            <person name="Bernardo de Carvalho A."/>
            <person name="Caspi A."/>
            <person name="Castrezana S."/>
            <person name="Celniker S.E."/>
            <person name="Chang J.L."/>
            <person name="Chapple C."/>
            <person name="Chatterji S."/>
            <person name="Chinwalla A."/>
            <person name="Civetta A."/>
            <person name="Clifton S.W."/>
            <person name="Comeron J.M."/>
            <person name="Costello J.C."/>
            <person name="Coyne J.A."/>
            <person name="Daub J."/>
            <person name="David R.G."/>
            <person name="Delcher A.L."/>
            <person name="Delehaunty K."/>
            <person name="Do C.B."/>
            <person name="Ebling H."/>
            <person name="Edwards K."/>
            <person name="Eickbush T."/>
            <person name="Evans J.D."/>
            <person name="Filipski A."/>
            <person name="Findeiss S."/>
            <person name="Freyhult E."/>
            <person name="Fulton L."/>
            <person name="Fulton R."/>
            <person name="Garcia A.C."/>
            <person name="Gardiner A."/>
            <person name="Garfield D.A."/>
            <person name="Garvin B.E."/>
            <person name="Gibson G."/>
            <person name="Gilbert D."/>
            <person name="Gnerre S."/>
            <person name="Godfrey J."/>
            <person name="Good R."/>
            <person name="Gotea V."/>
            <person name="Gravely B."/>
            <person name="Greenberg A.J."/>
            <person name="Griffiths-Jones S."/>
            <person name="Gross S."/>
            <person name="Guigo R."/>
            <person name="Gustafson E.A."/>
            <person name="Haerty W."/>
            <person name="Hahn M.W."/>
            <person name="Halligan D.L."/>
            <person name="Halpern A.L."/>
            <person name="Halter G.M."/>
            <person name="Han M.V."/>
            <person name="Heger A."/>
            <person name="Hillier L."/>
            <person name="Hinrichs A.S."/>
            <person name="Holmes I."/>
            <person name="Hoskins R.A."/>
            <person name="Hubisz M.J."/>
            <person name="Hultmark D."/>
            <person name="Huntley M.A."/>
            <person name="Jaffe D.B."/>
            <person name="Jagadeeshan S."/>
            <person name="Jeck W.R."/>
            <person name="Johnson J."/>
            <person name="Jones C.D."/>
            <person name="Jordan W.C."/>
            <person name="Karpen G.H."/>
            <person name="Kataoka E."/>
            <person name="Keightley P.D."/>
            <person name="Kheradpour P."/>
            <person name="Kirkness E.F."/>
            <person name="Koerich L.B."/>
            <person name="Kristiansen K."/>
            <person name="Kudrna D."/>
            <person name="Kulathinal R.J."/>
            <person name="Kumar S."/>
            <person name="Kwok R."/>
            <person name="Lander E."/>
            <person name="Langley C.H."/>
            <person name="Lapoint R."/>
            <person name="Lazzaro B.P."/>
            <person name="Lee S.J."/>
            <person name="Levesque L."/>
            <person name="Li R."/>
            <person name="Lin C.F."/>
            <person name="Lin M.F."/>
            <person name="Lindblad-Toh K."/>
            <person name="Llopart A."/>
            <person name="Long M."/>
            <person name="Low L."/>
            <person name="Lozovsky E."/>
            <person name="Lu J."/>
            <person name="Luo M."/>
            <person name="Machado C.A."/>
            <person name="Makalowski W."/>
            <person name="Marzo M."/>
            <person name="Matsuda M."/>
            <person name="Matzkin L."/>
            <person name="McAllister B."/>
            <person name="McBride C.S."/>
            <person name="McKernan B."/>
            <person name="McKernan K."/>
            <person name="Mendez-Lago M."/>
            <person name="Minx P."/>
            <person name="Mollenhauer M.U."/>
            <person name="Montooth K."/>
            <person name="Mount S.M."/>
            <person name="Mu X."/>
            <person name="Myers E."/>
            <person name="Negre B."/>
            <person name="Newfeld S."/>
            <person name="Nielsen R."/>
            <person name="Noor M.A."/>
            <person name="O'Grady P."/>
            <person name="Pachter L."/>
            <person name="Papaceit M."/>
            <person name="Parisi M.J."/>
            <person name="Parisi M."/>
            <person name="Parts L."/>
            <person name="Pedersen J.S."/>
            <person name="Pesole G."/>
            <person name="Phillippy A.M."/>
            <person name="Ponting C.P."/>
            <person name="Pop M."/>
            <person name="Porcelli D."/>
            <person name="Powell J.R."/>
            <person name="Prohaska S."/>
            <person name="Pruitt K."/>
            <person name="Puig M."/>
            <person name="Quesneville H."/>
            <person name="Ram K.R."/>
            <person name="Rand D."/>
            <person name="Rasmussen M.D."/>
            <person name="Reed L.K."/>
            <person name="Reenan R."/>
            <person name="Reily A."/>
            <person name="Remington K.A."/>
            <person name="Rieger T.T."/>
            <person name="Ritchie M.G."/>
            <person name="Robin C."/>
            <person name="Rogers Y.H."/>
            <person name="Rohde C."/>
            <person name="Rozas J."/>
            <person name="Rubenfield M.J."/>
            <person name="Ruiz A."/>
            <person name="Russo S."/>
            <person name="Salzberg S.L."/>
            <person name="Sanchez-Gracia A."/>
            <person name="Saranga D.J."/>
            <person name="Sato H."/>
            <person name="Schaeffer S.W."/>
            <person name="Schatz M.C."/>
            <person name="Schlenke T."/>
            <person name="Schwartz R."/>
            <person name="Segarra C."/>
            <person name="Singh R.S."/>
            <person name="Sirot L."/>
            <person name="Sirota M."/>
            <person name="Sisneros N.B."/>
            <person name="Smith C.D."/>
            <person name="Smith T.F."/>
            <person name="Spieth J."/>
            <person name="Stage D.E."/>
            <person name="Stark A."/>
            <person name="Stephan W."/>
            <person name="Strausberg R.L."/>
            <person name="Strempel S."/>
            <person name="Sturgill D."/>
            <person name="Sutton G."/>
            <person name="Sutton G.G."/>
            <person name="Tao W."/>
            <person name="Teichmann S."/>
            <person name="Tobari Y.N."/>
            <person name="Tomimura Y."/>
            <person name="Tsolas J.M."/>
            <person name="Valente V.L."/>
            <person name="Venter E."/>
            <person name="Venter J.C."/>
            <person name="Vicario S."/>
            <person name="Vieira F.G."/>
            <person name="Vilella A.J."/>
            <person name="Villasante A."/>
            <person name="Walenz B."/>
            <person name="Wang J."/>
            <person name="Wasserman M."/>
            <person name="Watts T."/>
            <person name="Wilson D."/>
            <person name="Wilson R.K."/>
            <person name="Wing R.A."/>
            <person name="Wolfner M.F."/>
            <person name="Wong A."/>
            <person name="Wong G.K."/>
            <person name="Wu C.I."/>
            <person name="Wu G."/>
            <person name="Yamamoto D."/>
            <person name="Yang H.P."/>
            <person name="Yang S.P."/>
            <person name="Yorke J.A."/>
            <person name="Yoshida K."/>
            <person name="Zdobnov E."/>
            <person name="Zhang P."/>
            <person name="Zhang Y."/>
            <person name="Zimin A.V."/>
            <person name="Baldwin J."/>
            <person name="Abdouelleil A."/>
            <person name="Abdulkadir J."/>
            <person name="Abebe A."/>
            <person name="Abera B."/>
            <person name="Abreu J."/>
            <person name="Acer S.C."/>
            <person name="Aftuck L."/>
            <person name="Alexander A."/>
            <person name="An P."/>
            <person name="Anderson E."/>
            <person name="Anderson S."/>
            <person name="Arachi H."/>
            <person name="Azer M."/>
            <person name="Bachantsang P."/>
            <person name="Barry A."/>
            <person name="Bayul T."/>
            <person name="Berlin A."/>
            <person name="Bessette D."/>
            <person name="Bloom T."/>
            <person name="Blye J."/>
            <person name="Boguslavskiy L."/>
            <person name="Bonnet C."/>
            <person name="Boukhgalter B."/>
            <person name="Bourzgui I."/>
            <person name="Brown A."/>
            <person name="Cahill P."/>
            <person name="Channer S."/>
            <person name="Cheshatsang Y."/>
            <person name="Chuda L."/>
            <person name="Citroen M."/>
            <person name="Collymore A."/>
            <person name="Cooke P."/>
            <person name="Costello M."/>
            <person name="D'Aco K."/>
            <person name="Daza R."/>
            <person name="De Haan G."/>
            <person name="DeGray S."/>
            <person name="DeMaso C."/>
            <person name="Dhargay N."/>
            <person name="Dooley K."/>
            <person name="Dooley E."/>
            <person name="Doricent M."/>
            <person name="Dorje P."/>
            <person name="Dorjee K."/>
            <person name="Dupes A."/>
            <person name="Elong R."/>
            <person name="Falk J."/>
            <person name="Farina A."/>
            <person name="Faro S."/>
            <person name="Ferguson D."/>
            <person name="Fisher S."/>
            <person name="Foley C.D."/>
            <person name="Franke A."/>
            <person name="Friedrich D."/>
            <person name="Gadbois L."/>
            <person name="Gearin G."/>
            <person name="Gearin C.R."/>
            <person name="Giannoukos G."/>
            <person name="Goode T."/>
            <person name="Graham J."/>
            <person name="Grandbois E."/>
            <person name="Grewal S."/>
            <person name="Gyaltsen K."/>
            <person name="Hafez N."/>
            <person name="Hagos B."/>
            <person name="Hall J."/>
            <person name="Henson C."/>
            <person name="Hollinger A."/>
            <person name="Honan T."/>
            <person name="Huard M.D."/>
            <person name="Hughes L."/>
            <person name="Hurhula B."/>
            <person name="Husby M.E."/>
            <person name="Kamat A."/>
            <person name="Kanga B."/>
            <person name="Kashin S."/>
            <person name="Khazanovich D."/>
            <person name="Kisner P."/>
            <person name="Lance K."/>
            <person name="Lara M."/>
            <person name="Lee W."/>
            <person name="Lennon N."/>
            <person name="Letendre F."/>
            <person name="LeVine R."/>
            <person name="Lipovsky A."/>
            <person name="Liu X."/>
            <person name="Liu J."/>
            <person name="Liu S."/>
            <person name="Lokyitsang T."/>
            <person name="Lokyitsang Y."/>
            <person name="Lubonja R."/>
            <person name="Lui A."/>
            <person name="MacDonald P."/>
            <person name="Magnisalis V."/>
            <person name="Maru K."/>
            <person name="Matthews C."/>
            <person name="McCusker W."/>
            <person name="McDonough S."/>
            <person name="Mehta T."/>
            <person name="Meldrim J."/>
            <person name="Meneus L."/>
            <person name="Mihai O."/>
            <person name="Mihalev A."/>
            <person name="Mihova T."/>
            <person name="Mittelman R."/>
            <person name="Mlenga V."/>
            <person name="Montmayeur A."/>
            <person name="Mulrain L."/>
            <person name="Navidi A."/>
            <person name="Naylor J."/>
            <person name="Negash T."/>
            <person name="Nguyen T."/>
            <person name="Nguyen N."/>
            <person name="Nicol R."/>
            <person name="Norbu C."/>
            <person name="Norbu N."/>
            <person name="Novod N."/>
            <person name="O'Neill B."/>
            <person name="Osman S."/>
            <person name="Markiewicz E."/>
            <person name="Oyono O.L."/>
            <person name="Patti C."/>
            <person name="Phunkhang P."/>
            <person name="Pierre F."/>
            <person name="Priest M."/>
            <person name="Raghuraman S."/>
            <person name="Rege F."/>
            <person name="Reyes R."/>
            <person name="Rise C."/>
            <person name="Rogov P."/>
            <person name="Ross K."/>
            <person name="Ryan E."/>
            <person name="Settipalli S."/>
            <person name="Shea T."/>
            <person name="Sherpa N."/>
            <person name="Shi L."/>
            <person name="Shih D."/>
            <person name="Sparrow T."/>
            <person name="Spaulding J."/>
            <person name="Stalker J."/>
            <person name="Stange-Thomann N."/>
            <person name="Stavropoulos S."/>
            <person name="Stone C."/>
            <person name="Strader C."/>
            <person name="Tesfaye S."/>
            <person name="Thomson T."/>
            <person name="Thoulutsang Y."/>
            <person name="Thoulutsang D."/>
            <person name="Topham K."/>
            <person name="Topping I."/>
            <person name="Tsamla T."/>
            <person name="Vassiliev H."/>
            <person name="Vo A."/>
            <person name="Wangchuk T."/>
            <person name="Wangdi T."/>
            <person name="Weiand M."/>
            <person name="Wilkinson J."/>
            <person name="Wilson A."/>
            <person name="Yadav S."/>
            <person name="Young G."/>
            <person name="Yu Q."/>
            <person name="Zembek L."/>
            <person name="Zhong D."/>
            <person name="Zimmer A."/>
            <person name="Zwirko Z."/>
            <person name="Jaffe D.B."/>
            <person name="Alvarez P."/>
            <person name="Brockman W."/>
            <person name="Butler J."/>
            <person name="Chin C."/>
            <person name="Gnerre S."/>
            <person name="Grabherr M."/>
            <person name="Kleber M."/>
            <person name="Mauceli E."/>
            <person name="MacCallum I."/>
        </authorList>
    </citation>
    <scope>NUCLEOTIDE SEQUENCE [LARGE SCALE GENOMIC DNA]</scope>
    <source>
        <strain evidence="3">MSH-3 / Tucson 14011-0111.49</strain>
    </source>
</reference>
<dbReference type="Proteomes" id="UP000008744">
    <property type="component" value="Unassembled WGS sequence"/>
</dbReference>
<dbReference type="eggNOG" id="ENOG502SZDU">
    <property type="taxonomic scope" value="Eukaryota"/>
</dbReference>
<sequence length="397" mass="41930">MERMWRKVNHSLRNTKSQNQQQQPNAGSVSSGGGAAVAIVCGANAATPQSTDTINSAGGFGDGQLVVAVQGLPGAAATSGGAASAASAAATTATVTAKGGSNATGRRLASSGQTLPVSGGASKSLSQHVLQTRTASSERRRRRRRKSRPRRGGGMGAVTSCVGDPSGDNMSSSGGFYTLKDHHQYYRHGHHGHGAAGGGGSGSSRRLFATSAPSGTVMMYPNPQRAPTLTAAGGSGSGCGAAVGGGSVAVATVGAGAVAQPDISLRQRAVAKLRMFNFHLNWDLHMTHCKPCGPRLSGSGNIITRRLCRNRRREDNELYRSNSFKFERFERKECLQELSNTLQKQYYLMVMDVARHDAADVDNVTDDTELKKYFLEKREIVTPQKLQELLQQETPKS</sequence>
<organism evidence="3">
    <name type="scientific">Drosophila persimilis</name>
    <name type="common">Fruit fly</name>
    <dbReference type="NCBI Taxonomy" id="7234"/>
    <lineage>
        <taxon>Eukaryota</taxon>
        <taxon>Metazoa</taxon>
        <taxon>Ecdysozoa</taxon>
        <taxon>Arthropoda</taxon>
        <taxon>Hexapoda</taxon>
        <taxon>Insecta</taxon>
        <taxon>Pterygota</taxon>
        <taxon>Neoptera</taxon>
        <taxon>Endopterygota</taxon>
        <taxon>Diptera</taxon>
        <taxon>Brachycera</taxon>
        <taxon>Muscomorpha</taxon>
        <taxon>Ephydroidea</taxon>
        <taxon>Drosophilidae</taxon>
        <taxon>Drosophila</taxon>
        <taxon>Sophophora</taxon>
    </lineage>
</organism>
<accession>B4GU32</accession>
<dbReference type="PhylomeDB" id="B4GU32"/>
<dbReference type="EMBL" id="CH479191">
    <property type="protein sequence ID" value="EDW26115.1"/>
    <property type="molecule type" value="Genomic_DNA"/>
</dbReference>
<protein>
    <submittedName>
        <fullName evidence="2">GL25357</fullName>
    </submittedName>
</protein>